<evidence type="ECO:0000313" key="2">
    <source>
        <dbReference type="EMBL" id="QQZ51852.1"/>
    </source>
</evidence>
<dbReference type="InterPro" id="IPR029063">
    <property type="entry name" value="SAM-dependent_MTases_sf"/>
</dbReference>
<dbReference type="CDD" id="cd02440">
    <property type="entry name" value="AdoMet_MTases"/>
    <property type="match status" value="1"/>
</dbReference>
<accession>A0A974P6D9</accession>
<organism evidence="2">
    <name type="scientific">Phenylobacterium glaciei</name>
    <dbReference type="NCBI Taxonomy" id="2803784"/>
    <lineage>
        <taxon>Bacteria</taxon>
        <taxon>Pseudomonadati</taxon>
        <taxon>Pseudomonadota</taxon>
        <taxon>Alphaproteobacteria</taxon>
        <taxon>Caulobacterales</taxon>
        <taxon>Caulobacteraceae</taxon>
        <taxon>Phenylobacterium</taxon>
    </lineage>
</organism>
<dbReference type="SUPFAM" id="SSF53335">
    <property type="entry name" value="S-adenosyl-L-methionine-dependent methyltransferases"/>
    <property type="match status" value="1"/>
</dbReference>
<dbReference type="GO" id="GO:0008168">
    <property type="term" value="F:methyltransferase activity"/>
    <property type="evidence" value="ECO:0007669"/>
    <property type="project" value="UniProtKB-KW"/>
</dbReference>
<keyword evidence="2" id="KW-0808">Transferase</keyword>
<sequence>MTRRNVVDVGWANMSEKSHWEEVYRTKSPNQVSWYTPHLDVSLRLITEATPDRRSALIDVGGGEATLVDDLVGLGYSDVSVLDISEEAIEVARARLADEVGSVTWIAGDITSCDLPPNRYDLWHDRAVFHFLTSPAQREAYVRQVVRAVKPGGHVIVATFGPEGPEKCSGLDVVRYGADDLHSEFGGQFQLLEHLTEVHETPWGRRSNLCTVSAERADRPARGRAGFHARF</sequence>
<evidence type="ECO:0000259" key="1">
    <source>
        <dbReference type="Pfam" id="PF13649"/>
    </source>
</evidence>
<dbReference type="PANTHER" id="PTHR12843">
    <property type="entry name" value="PROTEIN-LYSINE N-METHYLTRANSFERASE METTL10"/>
    <property type="match status" value="1"/>
</dbReference>
<dbReference type="Gene3D" id="3.40.50.150">
    <property type="entry name" value="Vaccinia Virus protein VP39"/>
    <property type="match status" value="1"/>
</dbReference>
<feature type="domain" description="Methyltransferase" evidence="1">
    <location>
        <begin position="58"/>
        <end position="153"/>
    </location>
</feature>
<protein>
    <submittedName>
        <fullName evidence="2">Class I SAM-dependent methyltransferase</fullName>
    </submittedName>
</protein>
<dbReference type="AlphaFoldDB" id="A0A974P6D9"/>
<proteinExistence type="predicted"/>
<dbReference type="InterPro" id="IPR041698">
    <property type="entry name" value="Methyltransf_25"/>
</dbReference>
<dbReference type="GO" id="GO:0032259">
    <property type="term" value="P:methylation"/>
    <property type="evidence" value="ECO:0007669"/>
    <property type="project" value="UniProtKB-KW"/>
</dbReference>
<name>A0A974P6D9_9CAUL</name>
<gene>
    <name evidence="2" type="ORF">JKL49_13865</name>
</gene>
<reference evidence="2" key="1">
    <citation type="submission" date="2021-01" db="EMBL/GenBank/DDBJ databases">
        <title>Genome sequence of Phenylobacterium sp. 20VBR1 isolated from a valley glaceir, Ny-Alesund, Svalbard.</title>
        <authorList>
            <person name="Thomas F.A."/>
            <person name="Krishnan K.P."/>
            <person name="Sinha R.K."/>
        </authorList>
    </citation>
    <scope>NUCLEOTIDE SEQUENCE</scope>
    <source>
        <strain evidence="2">20VBR1</strain>
    </source>
</reference>
<keyword evidence="2" id="KW-0489">Methyltransferase</keyword>
<dbReference type="EMBL" id="CP068570">
    <property type="protein sequence ID" value="QQZ51852.1"/>
    <property type="molecule type" value="Genomic_DNA"/>
</dbReference>
<dbReference type="PANTHER" id="PTHR12843:SF5">
    <property type="entry name" value="EEF1A LYSINE METHYLTRANSFERASE 2"/>
    <property type="match status" value="1"/>
</dbReference>
<dbReference type="Pfam" id="PF13649">
    <property type="entry name" value="Methyltransf_25"/>
    <property type="match status" value="1"/>
</dbReference>